<evidence type="ECO:0000313" key="2">
    <source>
        <dbReference type="Proteomes" id="UP000093737"/>
    </source>
</evidence>
<evidence type="ECO:0000313" key="1">
    <source>
        <dbReference type="EMBL" id="OBQ64763.1"/>
    </source>
</evidence>
<dbReference type="PANTHER" id="PTHR12993">
    <property type="entry name" value="N-ACETYLGLUCOSAMINYL-PHOSPHATIDYLINOSITOL DE-N-ACETYLASE-RELATED"/>
    <property type="match status" value="1"/>
</dbReference>
<dbReference type="AlphaFoldDB" id="A0A6M7TXP4"/>
<dbReference type="RefSeq" id="WP_056569529.1">
    <property type="nucleotide sequence ID" value="NZ_CP033334.1"/>
</dbReference>
<name>A0A6M7TXP4_RHILI</name>
<organism evidence="1 2">
    <name type="scientific">Rhizobium loti</name>
    <name type="common">Mesorhizobium loti</name>
    <dbReference type="NCBI Taxonomy" id="381"/>
    <lineage>
        <taxon>Bacteria</taxon>
        <taxon>Pseudomonadati</taxon>
        <taxon>Pseudomonadota</taxon>
        <taxon>Alphaproteobacteria</taxon>
        <taxon>Hyphomicrobiales</taxon>
        <taxon>Phyllobacteriaceae</taxon>
        <taxon>Mesorhizobium</taxon>
    </lineage>
</organism>
<reference evidence="1 2" key="1">
    <citation type="submission" date="2016-05" db="EMBL/GenBank/DDBJ databases">
        <authorList>
            <person name="Ramsay J.P."/>
        </authorList>
    </citation>
    <scope>NUCLEOTIDE SEQUENCE [LARGE SCALE GENOMIC DNA]</scope>
    <source>
        <strain evidence="1 2">NZP2042</strain>
    </source>
</reference>
<accession>A0A6M7TXP4</accession>
<dbReference type="InterPro" id="IPR024078">
    <property type="entry name" value="LmbE-like_dom_sf"/>
</dbReference>
<gene>
    <name evidence="1" type="ORF">A8145_10840</name>
</gene>
<dbReference type="Proteomes" id="UP000093737">
    <property type="component" value="Unassembled WGS sequence"/>
</dbReference>
<dbReference type="InterPro" id="IPR003737">
    <property type="entry name" value="GlcNAc_PI_deacetylase-related"/>
</dbReference>
<protein>
    <submittedName>
        <fullName evidence="1">LmbE family protein</fullName>
    </submittedName>
</protein>
<dbReference type="SUPFAM" id="SSF102588">
    <property type="entry name" value="LmbE-like"/>
    <property type="match status" value="1"/>
</dbReference>
<dbReference type="Gene3D" id="3.40.50.10320">
    <property type="entry name" value="LmbE-like"/>
    <property type="match status" value="1"/>
</dbReference>
<dbReference type="GO" id="GO:0016811">
    <property type="term" value="F:hydrolase activity, acting on carbon-nitrogen (but not peptide) bonds, in linear amides"/>
    <property type="evidence" value="ECO:0007669"/>
    <property type="project" value="TreeGrafter"/>
</dbReference>
<dbReference type="Pfam" id="PF02585">
    <property type="entry name" value="PIG-L"/>
    <property type="match status" value="1"/>
</dbReference>
<dbReference type="EMBL" id="LYTK01000012">
    <property type="protein sequence ID" value="OBQ64763.1"/>
    <property type="molecule type" value="Genomic_DNA"/>
</dbReference>
<comment type="caution">
    <text evidence="1">The sequence shown here is derived from an EMBL/GenBank/DDBJ whole genome shotgun (WGS) entry which is preliminary data.</text>
</comment>
<dbReference type="PANTHER" id="PTHR12993:SF30">
    <property type="entry name" value="N-ACETYL-ALPHA-D-GLUCOSAMINYL L-MALATE DEACETYLASE 1"/>
    <property type="match status" value="1"/>
</dbReference>
<sequence>MRILALGAHPDDIEIFMFGTMAAYAAQGAELTFAVATDGARGGKSDAKVLARIRREEATAAAALLGAAPRFLDFPDGELVADAALIGALKALVRETGPDLVITHAPNDYHADHRALSDGVRIAASFAVPVLHADTMGGTGFSPTHYVDVSAYRDVKTQAIRAHHSQRPEQYVDRARIQNEFRAGQCNSLPGSLAEAFRFEPTFPFADIRALLPPAPPVRPVTPQPNAIDQAN</sequence>
<proteinExistence type="predicted"/>